<dbReference type="PROSITE" id="PS50181">
    <property type="entry name" value="FBOX"/>
    <property type="match status" value="1"/>
</dbReference>
<protein>
    <recommendedName>
        <fullName evidence="1">F-box domain-containing protein</fullName>
    </recommendedName>
</protein>
<gene>
    <name evidence="2" type="ORF">DXG03_004177</name>
</gene>
<dbReference type="Proteomes" id="UP000775547">
    <property type="component" value="Unassembled WGS sequence"/>
</dbReference>
<feature type="domain" description="F-box" evidence="1">
    <location>
        <begin position="1"/>
        <end position="42"/>
    </location>
</feature>
<evidence type="ECO:0000313" key="3">
    <source>
        <dbReference type="Proteomes" id="UP000775547"/>
    </source>
</evidence>
<evidence type="ECO:0000313" key="2">
    <source>
        <dbReference type="EMBL" id="KAG5641791.1"/>
    </source>
</evidence>
<reference evidence="2" key="1">
    <citation type="submission" date="2020-07" db="EMBL/GenBank/DDBJ databases">
        <authorList>
            <person name="Nieuwenhuis M."/>
            <person name="Van De Peppel L.J.J."/>
        </authorList>
    </citation>
    <scope>NUCLEOTIDE SEQUENCE</scope>
    <source>
        <strain evidence="2">AP01</strain>
        <tissue evidence="2">Mycelium</tissue>
    </source>
</reference>
<accession>A0A9P7KBG4</accession>
<dbReference type="InterPro" id="IPR001810">
    <property type="entry name" value="F-box_dom"/>
</dbReference>
<reference evidence="2" key="2">
    <citation type="submission" date="2021-10" db="EMBL/GenBank/DDBJ databases">
        <title>Phylogenomics reveals ancestral predisposition of the termite-cultivated fungus Termitomyces towards a domesticated lifestyle.</title>
        <authorList>
            <person name="Auxier B."/>
            <person name="Grum-Grzhimaylo A."/>
            <person name="Cardenas M.E."/>
            <person name="Lodge J.D."/>
            <person name="Laessoe T."/>
            <person name="Pedersen O."/>
            <person name="Smith M.E."/>
            <person name="Kuyper T.W."/>
            <person name="Franco-Molano E.A."/>
            <person name="Baroni T.J."/>
            <person name="Aanen D.K."/>
        </authorList>
    </citation>
    <scope>NUCLEOTIDE SEQUENCE</scope>
    <source>
        <strain evidence="2">AP01</strain>
        <tissue evidence="2">Mycelium</tissue>
    </source>
</reference>
<dbReference type="AlphaFoldDB" id="A0A9P7KBG4"/>
<comment type="caution">
    <text evidence="2">The sequence shown here is derived from an EMBL/GenBank/DDBJ whole genome shotgun (WGS) entry which is preliminary data.</text>
</comment>
<dbReference type="OrthoDB" id="3247499at2759"/>
<dbReference type="EMBL" id="JABCKV010000248">
    <property type="protein sequence ID" value="KAG5641791.1"/>
    <property type="molecule type" value="Genomic_DNA"/>
</dbReference>
<dbReference type="InterPro" id="IPR036047">
    <property type="entry name" value="F-box-like_dom_sf"/>
</dbReference>
<evidence type="ECO:0000259" key="1">
    <source>
        <dbReference type="PROSITE" id="PS50181"/>
    </source>
</evidence>
<dbReference type="Pfam" id="PF12937">
    <property type="entry name" value="F-box-like"/>
    <property type="match status" value="1"/>
</dbReference>
<proteinExistence type="predicted"/>
<dbReference type="SUPFAM" id="SSF81383">
    <property type="entry name" value="F-box domain"/>
    <property type="match status" value="1"/>
</dbReference>
<name>A0A9P7KBG4_9AGAR</name>
<sequence length="369" mass="41352">MALPNETLSAILLYFPPPTLSTLTCVSQRFRAVAERLLYSSIQLSDTLSESSPFPFKTLRWCESMRQRGHLIETTKKLQIRWQADLRCKFSHSFVPFCTQISKVLRLLVFLESLELFLGPANLARSHDRPFDAEPIHAIERVIRGTHLPLLRYCSLGADWTKGVQPYTAVLSSFLASSSALRYLKLPDHLASLGLPPHALPFLSSFRGSADTAANLLPRRPVQALALVGHDSDVTRENLPPMTRTSVPLRCLDLSAMSVRPLLLRNVSTHFPTLERLRVKLALRHTLHYSFSGIRLLVGLSPVLSAFQRLELLDLSPTDVDGVGRADAKEEFALVCQWERACPSLRHVIFPAETEWVRQGDGSWAIISA</sequence>
<keyword evidence="3" id="KW-1185">Reference proteome</keyword>
<organism evidence="2 3">
    <name type="scientific">Asterophora parasitica</name>
    <dbReference type="NCBI Taxonomy" id="117018"/>
    <lineage>
        <taxon>Eukaryota</taxon>
        <taxon>Fungi</taxon>
        <taxon>Dikarya</taxon>
        <taxon>Basidiomycota</taxon>
        <taxon>Agaricomycotina</taxon>
        <taxon>Agaricomycetes</taxon>
        <taxon>Agaricomycetidae</taxon>
        <taxon>Agaricales</taxon>
        <taxon>Tricholomatineae</taxon>
        <taxon>Lyophyllaceae</taxon>
        <taxon>Asterophora</taxon>
    </lineage>
</organism>